<dbReference type="STRING" id="1505087.AYJ54_01950"/>
<accession>A0A176YH98</accession>
<reference evidence="2 3" key="1">
    <citation type="submission" date="2016-03" db="EMBL/GenBank/DDBJ databases">
        <title>Draft Genome Sequence of the Strain BR 10245 (Bradyrhizobium sp.) isolated from nodules of Centrolobium paraense.</title>
        <authorList>
            <person name="Simoes-Araujo J.L.Sr."/>
            <person name="Barauna A.C."/>
            <person name="Silva K."/>
            <person name="Zilli J.E."/>
        </authorList>
    </citation>
    <scope>NUCLEOTIDE SEQUENCE [LARGE SCALE GENOMIC DNA]</scope>
    <source>
        <strain evidence="2 3">BR 10245</strain>
    </source>
</reference>
<evidence type="ECO:0000313" key="3">
    <source>
        <dbReference type="Proteomes" id="UP000076959"/>
    </source>
</evidence>
<dbReference type="EMBL" id="LUUB01000079">
    <property type="protein sequence ID" value="OAF05687.1"/>
    <property type="molecule type" value="Genomic_DNA"/>
</dbReference>
<comment type="caution">
    <text evidence="2">The sequence shown here is derived from an EMBL/GenBank/DDBJ whole genome shotgun (WGS) entry which is preliminary data.</text>
</comment>
<gene>
    <name evidence="2" type="ORF">AYJ54_01950</name>
</gene>
<dbReference type="SUPFAM" id="SSF53254">
    <property type="entry name" value="Phosphoglycerate mutase-like"/>
    <property type="match status" value="1"/>
</dbReference>
<keyword evidence="1" id="KW-0732">Signal</keyword>
<keyword evidence="3" id="KW-1185">Reference proteome</keyword>
<dbReference type="Gene3D" id="3.40.50.1240">
    <property type="entry name" value="Phosphoglycerate mutase-like"/>
    <property type="match status" value="1"/>
</dbReference>
<organism evidence="2 3">
    <name type="scientific">Bradyrhizobium centrolobii</name>
    <dbReference type="NCBI Taxonomy" id="1505087"/>
    <lineage>
        <taxon>Bacteria</taxon>
        <taxon>Pseudomonadati</taxon>
        <taxon>Pseudomonadota</taxon>
        <taxon>Alphaproteobacteria</taxon>
        <taxon>Hyphomicrobiales</taxon>
        <taxon>Nitrobacteraceae</taxon>
        <taxon>Bradyrhizobium</taxon>
    </lineage>
</organism>
<dbReference type="Proteomes" id="UP000076959">
    <property type="component" value="Unassembled WGS sequence"/>
</dbReference>
<evidence type="ECO:0008006" key="4">
    <source>
        <dbReference type="Google" id="ProtNLM"/>
    </source>
</evidence>
<proteinExistence type="predicted"/>
<dbReference type="AlphaFoldDB" id="A0A176YH98"/>
<name>A0A176YH98_9BRAD</name>
<evidence type="ECO:0000313" key="2">
    <source>
        <dbReference type="EMBL" id="OAF05687.1"/>
    </source>
</evidence>
<feature type="chain" id="PRO_5008054727" description="Histidine phosphatase family protein" evidence="1">
    <location>
        <begin position="24"/>
        <end position="216"/>
    </location>
</feature>
<sequence>MSAMNKSMIAAAAALVSIFTLLAAPTPKALAQASLQDAEIAKALRAGDLVMVVRHGATFPDQTDTDPLNFDNIAAQRNLNDKGKALAKAFGDALRQAGVPVGKVYTSKYNRAYETAVIAGFKDIEKTTDLTEGGLIVSPNENNRRAEAFRRMIATPPQPHTVTILITHQPNIIAALGKDWFDVKEGEASIFRPSSGNYKLLTRVQMDQWPRIAAAK</sequence>
<dbReference type="InterPro" id="IPR029033">
    <property type="entry name" value="His_PPase_superfam"/>
</dbReference>
<dbReference type="RefSeq" id="WP_063703947.1">
    <property type="nucleotide sequence ID" value="NZ_LUUB01000079.1"/>
</dbReference>
<dbReference type="InterPro" id="IPR013078">
    <property type="entry name" value="His_Pase_superF_clade-1"/>
</dbReference>
<dbReference type="Pfam" id="PF00300">
    <property type="entry name" value="His_Phos_1"/>
    <property type="match status" value="1"/>
</dbReference>
<feature type="signal peptide" evidence="1">
    <location>
        <begin position="1"/>
        <end position="23"/>
    </location>
</feature>
<dbReference type="OrthoDB" id="2237472at2"/>
<protein>
    <recommendedName>
        <fullName evidence="4">Histidine phosphatase family protein</fullName>
    </recommendedName>
</protein>
<dbReference type="CDD" id="cd07040">
    <property type="entry name" value="HP"/>
    <property type="match status" value="1"/>
</dbReference>
<evidence type="ECO:0000256" key="1">
    <source>
        <dbReference type="SAM" id="SignalP"/>
    </source>
</evidence>